<proteinExistence type="inferred from homology"/>
<dbReference type="GO" id="GO:0006338">
    <property type="term" value="P:chromatin remodeling"/>
    <property type="evidence" value="ECO:0007669"/>
    <property type="project" value="InterPro"/>
</dbReference>
<dbReference type="PROSITE" id="PS50090">
    <property type="entry name" value="MYB_LIKE"/>
    <property type="match status" value="1"/>
</dbReference>
<dbReference type="GO" id="GO:0006281">
    <property type="term" value="P:DNA repair"/>
    <property type="evidence" value="ECO:0007669"/>
    <property type="project" value="UniProtKB-KW"/>
</dbReference>
<comment type="similarity">
    <text evidence="2">Belongs to the SWC4 family.</text>
</comment>
<sequence>MAAADVRDMLDLPADGQPRPTKKQKVVEKRPEGITRELFALLGEKAPPIALNENKYKLKKSNRRITPWRMTEFKNDARSDGLVLRHWKKTDTANKPAKPDDTTMDVDEQTTDDAQQGPQQYTFAKYNIKAQVPKKYTDEQYQRHLQSDDWSREETDYLMALVEEYDLRWVVIADRYDFQPKTSENSEGNATALVTAKSIRTMEQMKARYYTVAANMLALEHPPSEMSEAEFALHEKMMKFDPERERQRKELAALQMNRTADEVREEGILLEELKRIVTNEQNFIAERRELYARLDVPYHVSNTTMYQSSQGLSQLLSTLLQADKSKKRRSILGPESVPSPAGQTPSQALPNGGRDSQVETPTAGPSTKKGGAAAAAAAAASAAATPTQPTIRTLTKEEEQKYGVQHHDRITPGVHFRNDKATKLTQAKSNIQTQKLAAALTELDIPLRLLMPTEKVCKEFEKLIHQVNTLLDARKVAEKVESEIRVLEAAREERQKKEREANPTAAGAATNESGTHKSEKQIKLESVEDQGAATAAEGTDANQQKDDATAEASAAGNKHKRSASVLSAQSDKSSKRQRK</sequence>
<keyword evidence="7" id="KW-0010">Activator</keyword>
<name>A0A093VG01_TALMA</name>
<comment type="function">
    <text evidence="11">Component of the SWR1 complex which mediates the ATP-dependent exchange of histone H2A for the H2A variant HZT1 leading to transcriptional regulation of selected genes by chromatin remodeling. Component of the NuA4 histone acetyltransferase complex which is involved in transcriptional activation of selected genes principally by acetylation of nucleosomal histone H4 and H2A. The NuA4 complex is also involved in DNA repair.</text>
</comment>
<keyword evidence="8" id="KW-0804">Transcription</keyword>
<evidence type="ECO:0000256" key="8">
    <source>
        <dbReference type="ARBA" id="ARBA00023163"/>
    </source>
</evidence>
<protein>
    <recommendedName>
        <fullName evidence="3">SWR1-complex protein 4</fullName>
    </recommendedName>
</protein>
<keyword evidence="4" id="KW-0227">DNA damage</keyword>
<evidence type="ECO:0000256" key="5">
    <source>
        <dbReference type="ARBA" id="ARBA00022853"/>
    </source>
</evidence>
<keyword evidence="5" id="KW-0156">Chromatin regulator</keyword>
<feature type="compositionally biased region" description="Low complexity" evidence="13">
    <location>
        <begin position="362"/>
        <end position="372"/>
    </location>
</feature>
<evidence type="ECO:0000256" key="13">
    <source>
        <dbReference type="SAM" id="MobiDB-lite"/>
    </source>
</evidence>
<feature type="compositionally biased region" description="Basic and acidic residues" evidence="13">
    <location>
        <begin position="514"/>
        <end position="526"/>
    </location>
</feature>
<dbReference type="PANTHER" id="PTHR12855">
    <property type="entry name" value="DNA METHYLTRANSFERASE 1-ASSOCIATED PROTEIN 1 FAMILY MEMBER"/>
    <property type="match status" value="1"/>
</dbReference>
<evidence type="ECO:0000256" key="4">
    <source>
        <dbReference type="ARBA" id="ARBA00022763"/>
    </source>
</evidence>
<gene>
    <name evidence="15" type="ORF">GQ26_0063380</name>
</gene>
<dbReference type="Gene3D" id="1.10.10.60">
    <property type="entry name" value="Homeodomain-like"/>
    <property type="match status" value="1"/>
</dbReference>
<evidence type="ECO:0000256" key="3">
    <source>
        <dbReference type="ARBA" id="ARBA00019132"/>
    </source>
</evidence>
<comment type="subcellular location">
    <subcellularLocation>
        <location evidence="1">Nucleus</location>
    </subcellularLocation>
</comment>
<evidence type="ECO:0000256" key="10">
    <source>
        <dbReference type="ARBA" id="ARBA00023242"/>
    </source>
</evidence>
<evidence type="ECO:0000313" key="15">
    <source>
        <dbReference type="EMBL" id="KFX51100.1"/>
    </source>
</evidence>
<feature type="region of interest" description="Disordered" evidence="13">
    <location>
        <begin position="492"/>
        <end position="579"/>
    </location>
</feature>
<evidence type="ECO:0000256" key="12">
    <source>
        <dbReference type="ARBA" id="ARBA00038745"/>
    </source>
</evidence>
<feature type="compositionally biased region" description="Basic and acidic residues" evidence="13">
    <location>
        <begin position="90"/>
        <end position="101"/>
    </location>
</feature>
<evidence type="ECO:0000256" key="7">
    <source>
        <dbReference type="ARBA" id="ARBA00023159"/>
    </source>
</evidence>
<dbReference type="HOGENOM" id="CLU_018539_3_1_1"/>
<feature type="region of interest" description="Disordered" evidence="13">
    <location>
        <begin position="326"/>
        <end position="372"/>
    </location>
</feature>
<keyword evidence="9" id="KW-0234">DNA repair</keyword>
<feature type="region of interest" description="Disordered" evidence="13">
    <location>
        <begin position="1"/>
        <end position="30"/>
    </location>
</feature>
<keyword evidence="10" id="KW-0539">Nucleus</keyword>
<reference evidence="15" key="2">
    <citation type="journal article" date="2014" name="PLoS Genet.">
        <title>Signature gene expression reveals novel clues to the molecular mechanisms of dimorphic transition in Penicillium marneffei.</title>
        <authorList>
            <person name="Yang E."/>
            <person name="Wang G."/>
            <person name="Cai J."/>
            <person name="Woo P.C."/>
            <person name="Lau S.K."/>
            <person name="Yuen K.-Y."/>
            <person name="Chow W.-N."/>
            <person name="Lin X."/>
        </authorList>
    </citation>
    <scope>NUCLEOTIDE SEQUENCE</scope>
    <source>
        <strain evidence="15">PM1</strain>
    </source>
</reference>
<evidence type="ECO:0000256" key="2">
    <source>
        <dbReference type="ARBA" id="ARBA00006918"/>
    </source>
</evidence>
<dbReference type="AlphaFoldDB" id="A0A093VG01"/>
<dbReference type="Pfam" id="PF16282">
    <property type="entry name" value="SANT_DAMP1_like"/>
    <property type="match status" value="1"/>
</dbReference>
<feature type="compositionally biased region" description="Basic and acidic residues" evidence="13">
    <location>
        <begin position="492"/>
        <end position="501"/>
    </location>
</feature>
<dbReference type="GO" id="GO:0003714">
    <property type="term" value="F:transcription corepressor activity"/>
    <property type="evidence" value="ECO:0007669"/>
    <property type="project" value="TreeGrafter"/>
</dbReference>
<evidence type="ECO:0000259" key="14">
    <source>
        <dbReference type="PROSITE" id="PS50090"/>
    </source>
</evidence>
<evidence type="ECO:0000256" key="9">
    <source>
        <dbReference type="ARBA" id="ARBA00023204"/>
    </source>
</evidence>
<comment type="caution">
    <text evidence="15">The sequence shown here is derived from an EMBL/GenBank/DDBJ whole genome shotgun (WGS) entry which is preliminary data.</text>
</comment>
<dbReference type="GO" id="GO:0035267">
    <property type="term" value="C:NuA4 histone acetyltransferase complex"/>
    <property type="evidence" value="ECO:0007669"/>
    <property type="project" value="InterPro"/>
</dbReference>
<evidence type="ECO:0000256" key="11">
    <source>
        <dbReference type="ARBA" id="ARBA00025264"/>
    </source>
</evidence>
<dbReference type="EMBL" id="JPOX01000006">
    <property type="protein sequence ID" value="KFX51100.1"/>
    <property type="molecule type" value="Genomic_DNA"/>
</dbReference>
<feature type="compositionally biased region" description="Basic and acidic residues" evidence="13">
    <location>
        <begin position="1"/>
        <end position="10"/>
    </location>
</feature>
<dbReference type="PANTHER" id="PTHR12855:SF10">
    <property type="entry name" value="DNA METHYLTRANSFERASE 1-ASSOCIATED PROTEIN 1"/>
    <property type="match status" value="1"/>
</dbReference>
<feature type="domain" description="Myb-like" evidence="14">
    <location>
        <begin position="142"/>
        <end position="213"/>
    </location>
</feature>
<dbReference type="GO" id="GO:0000812">
    <property type="term" value="C:Swr1 complex"/>
    <property type="evidence" value="ECO:0007669"/>
    <property type="project" value="TreeGrafter"/>
</dbReference>
<feature type="region of interest" description="Disordered" evidence="13">
    <location>
        <begin position="90"/>
        <end position="117"/>
    </location>
</feature>
<keyword evidence="6" id="KW-0805">Transcription regulation</keyword>
<dbReference type="FunFam" id="1.10.10.60:FF:000432">
    <property type="entry name" value="SWR1-complex protein 4"/>
    <property type="match status" value="1"/>
</dbReference>
<feature type="compositionally biased region" description="Acidic residues" evidence="13">
    <location>
        <begin position="102"/>
        <end position="111"/>
    </location>
</feature>
<dbReference type="InterPro" id="IPR027109">
    <property type="entry name" value="Swc4/Dmap1"/>
</dbReference>
<reference key="1">
    <citation type="journal article" date="2014" name="PLoS Genet.">
        <title>Signature Gene Expression Reveals Novel Clues to the Molecular Mechanisms of Dimorphic Transition in Penicillium marneffei.</title>
        <authorList>
            <person name="Yang E."/>
            <person name="Wang G."/>
            <person name="Cai J."/>
            <person name="Woo P.C."/>
            <person name="Lau S.K."/>
            <person name="Yuen K.-Y."/>
            <person name="Chow W.-N."/>
            <person name="Lin X."/>
        </authorList>
    </citation>
    <scope>NUCLEOTIDE SEQUENCE [LARGE SCALE GENOMIC DNA]</scope>
    <source>
        <strain>PM1</strain>
    </source>
</reference>
<organism evidence="15">
    <name type="scientific">Talaromyces marneffei PM1</name>
    <dbReference type="NCBI Taxonomy" id="1077442"/>
    <lineage>
        <taxon>Eukaryota</taxon>
        <taxon>Fungi</taxon>
        <taxon>Dikarya</taxon>
        <taxon>Ascomycota</taxon>
        <taxon>Pezizomycotina</taxon>
        <taxon>Eurotiomycetes</taxon>
        <taxon>Eurotiomycetidae</taxon>
        <taxon>Eurotiales</taxon>
        <taxon>Trichocomaceae</taxon>
        <taxon>Talaromyces</taxon>
        <taxon>Talaromyces sect. Talaromyces</taxon>
    </lineage>
</organism>
<dbReference type="GO" id="GO:0000122">
    <property type="term" value="P:negative regulation of transcription by RNA polymerase II"/>
    <property type="evidence" value="ECO:0007669"/>
    <property type="project" value="TreeGrafter"/>
</dbReference>
<dbReference type="eggNOG" id="KOG2656">
    <property type="taxonomic scope" value="Eukaryota"/>
</dbReference>
<evidence type="ECO:0000256" key="6">
    <source>
        <dbReference type="ARBA" id="ARBA00023015"/>
    </source>
</evidence>
<dbReference type="InterPro" id="IPR032563">
    <property type="entry name" value="DAMP1_SANT-like"/>
</dbReference>
<evidence type="ECO:0000256" key="1">
    <source>
        <dbReference type="ARBA" id="ARBA00004123"/>
    </source>
</evidence>
<accession>A0A093VG01</accession>
<dbReference type="InterPro" id="IPR001005">
    <property type="entry name" value="SANT/Myb"/>
</dbReference>
<comment type="subunit">
    <text evidence="12">Component of the SWR1 chromatin-remodeling complex and of the NuA4 histone acetyltransferase complex.</text>
</comment>